<feature type="transmembrane region" description="Helical" evidence="10">
    <location>
        <begin position="553"/>
        <end position="571"/>
    </location>
</feature>
<dbReference type="PROSITE" id="PS50850">
    <property type="entry name" value="MFS"/>
    <property type="match status" value="1"/>
</dbReference>
<evidence type="ECO:0000256" key="5">
    <source>
        <dbReference type="ARBA" id="ARBA00022692"/>
    </source>
</evidence>
<feature type="transmembrane region" description="Helical" evidence="10">
    <location>
        <begin position="712"/>
        <end position="734"/>
    </location>
</feature>
<dbReference type="PANTHER" id="PTHR23501">
    <property type="entry name" value="MAJOR FACILITATOR SUPERFAMILY"/>
    <property type="match status" value="1"/>
</dbReference>
<feature type="compositionally biased region" description="Polar residues" evidence="9">
    <location>
        <begin position="1"/>
        <end position="15"/>
    </location>
</feature>
<keyword evidence="13" id="KW-1185">Reference proteome</keyword>
<feature type="transmembrane region" description="Helical" evidence="10">
    <location>
        <begin position="513"/>
        <end position="533"/>
    </location>
</feature>
<evidence type="ECO:0000259" key="11">
    <source>
        <dbReference type="PROSITE" id="PS50850"/>
    </source>
</evidence>
<name>A0A8H8UEI0_9HELO</name>
<feature type="compositionally biased region" description="Polar residues" evidence="9">
    <location>
        <begin position="39"/>
        <end position="51"/>
    </location>
</feature>
<dbReference type="SUPFAM" id="SSF103473">
    <property type="entry name" value="MFS general substrate transporter"/>
    <property type="match status" value="1"/>
</dbReference>
<dbReference type="InterPro" id="IPR036259">
    <property type="entry name" value="MFS_trans_sf"/>
</dbReference>
<comment type="similarity">
    <text evidence="2">Belongs to the major facilitator superfamily. TCR/Tet family.</text>
</comment>
<evidence type="ECO:0000256" key="8">
    <source>
        <dbReference type="ARBA" id="ARBA00023180"/>
    </source>
</evidence>
<evidence type="ECO:0000256" key="6">
    <source>
        <dbReference type="ARBA" id="ARBA00022989"/>
    </source>
</evidence>
<dbReference type="InterPro" id="IPR020846">
    <property type="entry name" value="MFS_dom"/>
</dbReference>
<sequence length="792" mass="84756">MAEEAASSNPSNMIEETSPPEAESSLPSDILPETDTPEAESSTTRAISSNGPNPPPTTNDIQTPEPAHTALSQPQIPPRNASMRAPTHRSQSPTPYLQTLLQGAIEASKPPLRLLASHSSFNSKKSHHSSEVRSEGSPIPSSRPLSTTFEAQRHEGKRGLSITSKTKIFEPGLMSGEESRGTTLRGSWGSGSLAGGPEKKLEAGNGGIPEGNPSNSPSASLEMAAEEELSGGEKDEDDIVYPKPLALSFLIIGIALSVFLISLDRTIITTAIPYITNEFKSYDDIGWYGSAYLLTASAFQPLYGRIFMMFNMKWSYLSALGLFELGSLICGVAPSSVTLIIGRAIAGLGSAGILTGSFVVVANAVPLARRPLLTAVVGLMFGVGATAGPLLGGVFTDLVTWRWCFYINLPVGGTTVAAMVFFFHPPRKHALMGKSFYYRVLELDLIGNGILLGASIMLFLAFQFTEQQIPWGSAQVVGLLTGSGVTFILFCVWQWWKADGALMPPRILKQRSVAAACAMSFCIYSAILIHTYYLPMWFQAIKGDSATEAGVDMIPYVAANAIFSLIAGIFVSKNGYFTSPAILGCAIGTVGCGLLSTIDVRTSTSKWIGYEILASLGIGMAIQQGFTAIQIVLPLNEVAIGTAAVVAFQSLGGAIFVSVGNTILQNSLLSAGRSNMLPGVDVQAVINAGASEFRKKVTAEQLPALIEVYNKALQNVFIAAIPMAGLAMISALFLEWRSVDDKKKRGDEEAMRLREKRNKTENMILEANRELPDRDGVAANPLEIRNPTERLM</sequence>
<dbReference type="OrthoDB" id="10021397at2759"/>
<feature type="transmembrane region" description="Helical" evidence="10">
    <location>
        <begin position="245"/>
        <end position="263"/>
    </location>
</feature>
<comment type="subcellular location">
    <subcellularLocation>
        <location evidence="1">Cell membrane</location>
        <topology evidence="1">Multi-pass membrane protein</topology>
    </subcellularLocation>
</comment>
<evidence type="ECO:0000256" key="9">
    <source>
        <dbReference type="SAM" id="MobiDB-lite"/>
    </source>
</evidence>
<feature type="transmembrane region" description="Helical" evidence="10">
    <location>
        <begin position="445"/>
        <end position="465"/>
    </location>
</feature>
<keyword evidence="7 10" id="KW-0472">Membrane</keyword>
<keyword evidence="8" id="KW-0325">Glycoprotein</keyword>
<keyword evidence="6 10" id="KW-1133">Transmembrane helix</keyword>
<proteinExistence type="inferred from homology"/>
<dbReference type="PRINTS" id="PR01036">
    <property type="entry name" value="TCRTETB"/>
</dbReference>
<comment type="caution">
    <text evidence="12">The sequence shown here is derived from an EMBL/GenBank/DDBJ whole genome shotgun (WGS) entry which is preliminary data.</text>
</comment>
<evidence type="ECO:0000313" key="12">
    <source>
        <dbReference type="EMBL" id="TVY41962.1"/>
    </source>
</evidence>
<feature type="transmembrane region" description="Helical" evidence="10">
    <location>
        <begin position="576"/>
        <end position="596"/>
    </location>
</feature>
<gene>
    <name evidence="12" type="primary">roqT_1</name>
    <name evidence="12" type="ORF">LSUB1_G002435</name>
</gene>
<dbReference type="FunFam" id="1.20.1250.20:FF:000196">
    <property type="entry name" value="MFS toxin efflux pump (AflT)"/>
    <property type="match status" value="1"/>
</dbReference>
<dbReference type="Pfam" id="PF07690">
    <property type="entry name" value="MFS_1"/>
    <property type="match status" value="1"/>
</dbReference>
<evidence type="ECO:0000313" key="13">
    <source>
        <dbReference type="Proteomes" id="UP000462212"/>
    </source>
</evidence>
<feature type="domain" description="Major facilitator superfamily (MFS) profile" evidence="11">
    <location>
        <begin position="250"/>
        <end position="739"/>
    </location>
</feature>
<feature type="compositionally biased region" description="Polar residues" evidence="9">
    <location>
        <begin position="88"/>
        <end position="101"/>
    </location>
</feature>
<accession>A0A8H8UEI0</accession>
<feature type="transmembrane region" description="Helical" evidence="10">
    <location>
        <begin position="372"/>
        <end position="391"/>
    </location>
</feature>
<dbReference type="FunFam" id="1.20.1720.10:FF:000012">
    <property type="entry name" value="MFS toxin efflux pump (AflT)"/>
    <property type="match status" value="1"/>
</dbReference>
<evidence type="ECO:0000256" key="7">
    <source>
        <dbReference type="ARBA" id="ARBA00023136"/>
    </source>
</evidence>
<feature type="compositionally biased region" description="Acidic residues" evidence="9">
    <location>
        <begin position="224"/>
        <end position="236"/>
    </location>
</feature>
<protein>
    <submittedName>
        <fullName evidence="12">Efflux pump</fullName>
    </submittedName>
</protein>
<dbReference type="CDD" id="cd17502">
    <property type="entry name" value="MFS_Azr1_MDR_like"/>
    <property type="match status" value="1"/>
</dbReference>
<evidence type="ECO:0000256" key="2">
    <source>
        <dbReference type="ARBA" id="ARBA00007520"/>
    </source>
</evidence>
<evidence type="ECO:0000256" key="10">
    <source>
        <dbReference type="SAM" id="Phobius"/>
    </source>
</evidence>
<dbReference type="Gene3D" id="1.20.1720.10">
    <property type="entry name" value="Multidrug resistance protein D"/>
    <property type="match status" value="1"/>
</dbReference>
<feature type="transmembrane region" description="Helical" evidence="10">
    <location>
        <begin position="314"/>
        <end position="334"/>
    </location>
</feature>
<feature type="compositionally biased region" description="Polar residues" evidence="9">
    <location>
        <begin position="139"/>
        <end position="150"/>
    </location>
</feature>
<feature type="transmembrane region" description="Helical" evidence="10">
    <location>
        <begin position="340"/>
        <end position="365"/>
    </location>
</feature>
<feature type="transmembrane region" description="Helical" evidence="10">
    <location>
        <begin position="638"/>
        <end position="659"/>
    </location>
</feature>
<keyword evidence="4" id="KW-1003">Cell membrane</keyword>
<dbReference type="InterPro" id="IPR011701">
    <property type="entry name" value="MFS"/>
</dbReference>
<evidence type="ECO:0000256" key="4">
    <source>
        <dbReference type="ARBA" id="ARBA00022475"/>
    </source>
</evidence>
<organism evidence="12 13">
    <name type="scientific">Lachnellula subtilissima</name>
    <dbReference type="NCBI Taxonomy" id="602034"/>
    <lineage>
        <taxon>Eukaryota</taxon>
        <taxon>Fungi</taxon>
        <taxon>Dikarya</taxon>
        <taxon>Ascomycota</taxon>
        <taxon>Pezizomycotina</taxon>
        <taxon>Leotiomycetes</taxon>
        <taxon>Helotiales</taxon>
        <taxon>Lachnaceae</taxon>
        <taxon>Lachnellula</taxon>
    </lineage>
</organism>
<dbReference type="PANTHER" id="PTHR23501:SF49">
    <property type="entry name" value="MAJOR FACILITATOR SUPERFAMILY (MFS) PROFILE DOMAIN-CONTAINING PROTEIN"/>
    <property type="match status" value="1"/>
</dbReference>
<keyword evidence="3" id="KW-0813">Transport</keyword>
<evidence type="ECO:0000256" key="1">
    <source>
        <dbReference type="ARBA" id="ARBA00004651"/>
    </source>
</evidence>
<feature type="region of interest" description="Disordered" evidence="9">
    <location>
        <begin position="116"/>
        <end position="236"/>
    </location>
</feature>
<dbReference type="Proteomes" id="UP000462212">
    <property type="component" value="Unassembled WGS sequence"/>
</dbReference>
<dbReference type="FunFam" id="1.20.1250.20:FF:000489">
    <property type="entry name" value="MFS general substrate transporter"/>
    <property type="match status" value="1"/>
</dbReference>
<dbReference type="GO" id="GO:0005886">
    <property type="term" value="C:plasma membrane"/>
    <property type="evidence" value="ECO:0007669"/>
    <property type="project" value="UniProtKB-SubCell"/>
</dbReference>
<keyword evidence="5 10" id="KW-0812">Transmembrane</keyword>
<dbReference type="EMBL" id="QGMJ01000116">
    <property type="protein sequence ID" value="TVY41962.1"/>
    <property type="molecule type" value="Genomic_DNA"/>
</dbReference>
<dbReference type="AlphaFoldDB" id="A0A8H8UEI0"/>
<evidence type="ECO:0000256" key="3">
    <source>
        <dbReference type="ARBA" id="ARBA00022448"/>
    </source>
</evidence>
<feature type="transmembrane region" description="Helical" evidence="10">
    <location>
        <begin position="608"/>
        <end position="626"/>
    </location>
</feature>
<feature type="region of interest" description="Disordered" evidence="9">
    <location>
        <begin position="1"/>
        <end position="104"/>
    </location>
</feature>
<feature type="transmembrane region" description="Helical" evidence="10">
    <location>
        <begin position="471"/>
        <end position="493"/>
    </location>
</feature>
<feature type="transmembrane region" description="Helical" evidence="10">
    <location>
        <begin position="403"/>
        <end position="424"/>
    </location>
</feature>
<dbReference type="Gene3D" id="1.20.1250.20">
    <property type="entry name" value="MFS general substrate transporter like domains"/>
    <property type="match status" value="1"/>
</dbReference>
<reference evidence="12 13" key="1">
    <citation type="submission" date="2018-05" db="EMBL/GenBank/DDBJ databases">
        <title>Genome sequencing and assembly of the regulated plant pathogen Lachnellula willkommii and related sister species for the development of diagnostic species identification markers.</title>
        <authorList>
            <person name="Giroux E."/>
            <person name="Bilodeau G."/>
        </authorList>
    </citation>
    <scope>NUCLEOTIDE SEQUENCE [LARGE SCALE GENOMIC DNA]</scope>
    <source>
        <strain evidence="12 13">CBS 197.66</strain>
    </source>
</reference>
<dbReference type="GO" id="GO:0022857">
    <property type="term" value="F:transmembrane transporter activity"/>
    <property type="evidence" value="ECO:0007669"/>
    <property type="project" value="InterPro"/>
</dbReference>